<feature type="region of interest" description="Disordered" evidence="1">
    <location>
        <begin position="1"/>
        <end position="101"/>
    </location>
</feature>
<proteinExistence type="predicted"/>
<evidence type="ECO:0000313" key="2">
    <source>
        <dbReference type="EMBL" id="MEU2267219.1"/>
    </source>
</evidence>
<organism evidence="2 3">
    <name type="scientific">Streptomyces olindensis</name>
    <dbReference type="NCBI Taxonomy" id="358823"/>
    <lineage>
        <taxon>Bacteria</taxon>
        <taxon>Bacillati</taxon>
        <taxon>Actinomycetota</taxon>
        <taxon>Actinomycetes</taxon>
        <taxon>Kitasatosporales</taxon>
        <taxon>Streptomycetaceae</taxon>
        <taxon>Streptomyces</taxon>
    </lineage>
</organism>
<name>A0ABV2XTA9_9ACTN</name>
<dbReference type="RefSeq" id="WP_359788140.1">
    <property type="nucleotide sequence ID" value="NZ_JBEYBN010000013.1"/>
</dbReference>
<gene>
    <name evidence="2" type="ORF">ABZ568_12520</name>
</gene>
<feature type="compositionally biased region" description="Basic and acidic residues" evidence="1">
    <location>
        <begin position="30"/>
        <end position="41"/>
    </location>
</feature>
<protein>
    <submittedName>
        <fullName evidence="2">Uncharacterized protein</fullName>
    </submittedName>
</protein>
<feature type="compositionally biased region" description="Basic and acidic residues" evidence="1">
    <location>
        <begin position="85"/>
        <end position="101"/>
    </location>
</feature>
<dbReference type="Proteomes" id="UP001550603">
    <property type="component" value="Unassembled WGS sequence"/>
</dbReference>
<reference evidence="2 3" key="1">
    <citation type="submission" date="2024-06" db="EMBL/GenBank/DDBJ databases">
        <title>The Natural Products Discovery Center: Release of the First 8490 Sequenced Strains for Exploring Actinobacteria Biosynthetic Diversity.</title>
        <authorList>
            <person name="Kalkreuter E."/>
            <person name="Kautsar S.A."/>
            <person name="Yang D."/>
            <person name="Bader C.D."/>
            <person name="Teijaro C.N."/>
            <person name="Fluegel L."/>
            <person name="Davis C.M."/>
            <person name="Simpson J.R."/>
            <person name="Lauterbach L."/>
            <person name="Steele A.D."/>
            <person name="Gui C."/>
            <person name="Meng S."/>
            <person name="Li G."/>
            <person name="Viehrig K."/>
            <person name="Ye F."/>
            <person name="Su P."/>
            <person name="Kiefer A.F."/>
            <person name="Nichols A."/>
            <person name="Cepeda A.J."/>
            <person name="Yan W."/>
            <person name="Fan B."/>
            <person name="Jiang Y."/>
            <person name="Adhikari A."/>
            <person name="Zheng C.-J."/>
            <person name="Schuster L."/>
            <person name="Cowan T.M."/>
            <person name="Smanski M.J."/>
            <person name="Chevrette M.G."/>
            <person name="De Carvalho L.P.S."/>
            <person name="Shen B."/>
        </authorList>
    </citation>
    <scope>NUCLEOTIDE SEQUENCE [LARGE SCALE GENOMIC DNA]</scope>
    <source>
        <strain evidence="2 3">NPDC019583</strain>
    </source>
</reference>
<keyword evidence="3" id="KW-1185">Reference proteome</keyword>
<sequence length="101" mass="11198">MIRVPDSPSGRLTDAWHQRAGTGRLGLAPRSDHQDPGRLDTPRGAAEPARTHRRPTAQDGRADLPLTLSRHEVPLVEPTPVDEEPPPRWDERRPLGREAPA</sequence>
<evidence type="ECO:0000313" key="3">
    <source>
        <dbReference type="Proteomes" id="UP001550603"/>
    </source>
</evidence>
<evidence type="ECO:0000256" key="1">
    <source>
        <dbReference type="SAM" id="MobiDB-lite"/>
    </source>
</evidence>
<dbReference type="EMBL" id="JBEYBN010000013">
    <property type="protein sequence ID" value="MEU2267219.1"/>
    <property type="molecule type" value="Genomic_DNA"/>
</dbReference>
<comment type="caution">
    <text evidence="2">The sequence shown here is derived from an EMBL/GenBank/DDBJ whole genome shotgun (WGS) entry which is preliminary data.</text>
</comment>
<accession>A0ABV2XTA9</accession>
<dbReference type="Gene3D" id="2.60.40.1500">
    <property type="entry name" value="Glycosyl hydrolase domain, family 39"/>
    <property type="match status" value="1"/>
</dbReference>